<proteinExistence type="predicted"/>
<organism evidence="1 2">
    <name type="scientific">Chaenocephalus aceratus</name>
    <name type="common">Blackfin icefish</name>
    <name type="synonym">Chaenichthys aceratus</name>
    <dbReference type="NCBI Taxonomy" id="36190"/>
    <lineage>
        <taxon>Eukaryota</taxon>
        <taxon>Metazoa</taxon>
        <taxon>Chordata</taxon>
        <taxon>Craniata</taxon>
        <taxon>Vertebrata</taxon>
        <taxon>Euteleostomi</taxon>
        <taxon>Actinopterygii</taxon>
        <taxon>Neopterygii</taxon>
        <taxon>Teleostei</taxon>
        <taxon>Neoteleostei</taxon>
        <taxon>Acanthomorphata</taxon>
        <taxon>Eupercaria</taxon>
        <taxon>Perciformes</taxon>
        <taxon>Notothenioidei</taxon>
        <taxon>Channichthyidae</taxon>
        <taxon>Chaenocephalus</taxon>
    </lineage>
</organism>
<evidence type="ECO:0000313" key="2">
    <source>
        <dbReference type="Proteomes" id="UP001057452"/>
    </source>
</evidence>
<protein>
    <submittedName>
        <fullName evidence="1">Uncharacterized protein</fullName>
    </submittedName>
</protein>
<dbReference type="EMBL" id="CM043786">
    <property type="protein sequence ID" value="KAI4831846.1"/>
    <property type="molecule type" value="Genomic_DNA"/>
</dbReference>
<gene>
    <name evidence="1" type="ORF">KUCAC02_001365</name>
</gene>
<comment type="caution">
    <text evidence="1">The sequence shown here is derived from an EMBL/GenBank/DDBJ whole genome shotgun (WGS) entry which is preliminary data.</text>
</comment>
<feature type="non-terminal residue" evidence="1">
    <location>
        <position position="115"/>
    </location>
</feature>
<name>A0ACB9XXY9_CHAAC</name>
<feature type="non-terminal residue" evidence="1">
    <location>
        <position position="1"/>
    </location>
</feature>
<dbReference type="Proteomes" id="UP001057452">
    <property type="component" value="Chromosome 2"/>
</dbReference>
<reference evidence="1" key="1">
    <citation type="submission" date="2022-05" db="EMBL/GenBank/DDBJ databases">
        <title>Chromosome-level genome of Chaenocephalus aceratus.</title>
        <authorList>
            <person name="Park H."/>
        </authorList>
    </citation>
    <scope>NUCLEOTIDE SEQUENCE</scope>
    <source>
        <strain evidence="1">KU_202001</strain>
    </source>
</reference>
<evidence type="ECO:0000313" key="1">
    <source>
        <dbReference type="EMBL" id="KAI4831846.1"/>
    </source>
</evidence>
<accession>A0ACB9XXY9</accession>
<sequence length="115" mass="13011">IFYFLALAPPPRPLLLAKYHGRNALCEELQRRPYVHQAELTSTHVLDTDNEAAVMLCCMNQLACCTLRCIQEFRFVGTSHIFVTSTCNLCLCQNQRVCDTEHMPLSLCPTAILPL</sequence>
<keyword evidence="2" id="KW-1185">Reference proteome</keyword>